<protein>
    <submittedName>
        <fullName evidence="1">Uncharacterized protein</fullName>
    </submittedName>
</protein>
<proteinExistence type="predicted"/>
<evidence type="ECO:0000313" key="1">
    <source>
        <dbReference type="EMBL" id="SVD13582.1"/>
    </source>
</evidence>
<feature type="non-terminal residue" evidence="1">
    <location>
        <position position="165"/>
    </location>
</feature>
<accession>A0A382SVJ7</accession>
<dbReference type="AlphaFoldDB" id="A0A382SVJ7"/>
<reference evidence="1" key="1">
    <citation type="submission" date="2018-05" db="EMBL/GenBank/DDBJ databases">
        <authorList>
            <person name="Lanie J.A."/>
            <person name="Ng W.-L."/>
            <person name="Kazmierczak K.M."/>
            <person name="Andrzejewski T.M."/>
            <person name="Davidsen T.M."/>
            <person name="Wayne K.J."/>
            <person name="Tettelin H."/>
            <person name="Glass J.I."/>
            <person name="Rusch D."/>
            <person name="Podicherti R."/>
            <person name="Tsui H.-C.T."/>
            <person name="Winkler M.E."/>
        </authorList>
    </citation>
    <scope>NUCLEOTIDE SEQUENCE</scope>
</reference>
<gene>
    <name evidence="1" type="ORF">METZ01_LOCUS366436</name>
</gene>
<sequence length="165" mass="18349">LITGINLQVKRGLYAYVQVHFEDNGEELIVTSKGMNIDNLSSRINNSGSDWNTEPTSRCDTTTTDYWDDQGSPKTVITNQTDEDDEDILDEDDNPIEIETEVPNEKSEVRQIILDDVATTFDGEVGVVCFSKSGNYFNATFPVGEPDDEIFICTRTTSSSNCTIS</sequence>
<feature type="non-terminal residue" evidence="1">
    <location>
        <position position="1"/>
    </location>
</feature>
<dbReference type="EMBL" id="UINC01131713">
    <property type="protein sequence ID" value="SVD13582.1"/>
    <property type="molecule type" value="Genomic_DNA"/>
</dbReference>
<organism evidence="1">
    <name type="scientific">marine metagenome</name>
    <dbReference type="NCBI Taxonomy" id="408172"/>
    <lineage>
        <taxon>unclassified sequences</taxon>
        <taxon>metagenomes</taxon>
        <taxon>ecological metagenomes</taxon>
    </lineage>
</organism>
<name>A0A382SVJ7_9ZZZZ</name>